<name>A0AAD5E068_9CHLO</name>
<dbReference type="Pfam" id="PF06574">
    <property type="entry name" value="FAD_syn"/>
    <property type="match status" value="1"/>
</dbReference>
<keyword evidence="6" id="KW-0548">Nucleotidyltransferase</keyword>
<dbReference type="Proteomes" id="UP001205105">
    <property type="component" value="Unassembled WGS sequence"/>
</dbReference>
<keyword evidence="5" id="KW-0808">Transferase</keyword>
<accession>A0AAD5E068</accession>
<feature type="compositionally biased region" description="Low complexity" evidence="10">
    <location>
        <begin position="60"/>
        <end position="108"/>
    </location>
</feature>
<dbReference type="AlphaFoldDB" id="A0AAD5E068"/>
<dbReference type="Gene3D" id="3.40.50.620">
    <property type="entry name" value="HUPs"/>
    <property type="match status" value="1"/>
</dbReference>
<evidence type="ECO:0000259" key="11">
    <source>
        <dbReference type="Pfam" id="PF06574"/>
    </source>
</evidence>
<evidence type="ECO:0000256" key="9">
    <source>
        <dbReference type="ARBA" id="ARBA00022840"/>
    </source>
</evidence>
<dbReference type="EMBL" id="JADXDR010000004">
    <property type="protein sequence ID" value="KAI7846356.1"/>
    <property type="molecule type" value="Genomic_DNA"/>
</dbReference>
<dbReference type="EC" id="2.7.7.2" evidence="2"/>
<comment type="caution">
    <text evidence="12">The sequence shown here is derived from an EMBL/GenBank/DDBJ whole genome shotgun (WGS) entry which is preliminary data.</text>
</comment>
<dbReference type="GO" id="GO:0005524">
    <property type="term" value="F:ATP binding"/>
    <property type="evidence" value="ECO:0007669"/>
    <property type="project" value="UniProtKB-KW"/>
</dbReference>
<keyword evidence="4" id="KW-0288">FMN</keyword>
<evidence type="ECO:0000256" key="3">
    <source>
        <dbReference type="ARBA" id="ARBA00022630"/>
    </source>
</evidence>
<feature type="region of interest" description="Disordered" evidence="10">
    <location>
        <begin position="60"/>
        <end position="130"/>
    </location>
</feature>
<keyword evidence="7" id="KW-0547">Nucleotide-binding</keyword>
<evidence type="ECO:0000256" key="7">
    <source>
        <dbReference type="ARBA" id="ARBA00022741"/>
    </source>
</evidence>
<feature type="domain" description="FAD synthetase" evidence="11">
    <location>
        <begin position="1"/>
        <end position="56"/>
    </location>
</feature>
<dbReference type="GO" id="GO:0003919">
    <property type="term" value="F:FMN adenylyltransferase activity"/>
    <property type="evidence" value="ECO:0007669"/>
    <property type="project" value="UniProtKB-EC"/>
</dbReference>
<protein>
    <recommendedName>
        <fullName evidence="2">FAD synthase</fullName>
        <ecNumber evidence="2">2.7.7.2</ecNumber>
    </recommendedName>
</protein>
<proteinExistence type="predicted"/>
<dbReference type="GO" id="GO:0009231">
    <property type="term" value="P:riboflavin biosynthetic process"/>
    <property type="evidence" value="ECO:0007669"/>
    <property type="project" value="InterPro"/>
</dbReference>
<keyword evidence="8" id="KW-0274">FAD</keyword>
<evidence type="ECO:0000256" key="6">
    <source>
        <dbReference type="ARBA" id="ARBA00022695"/>
    </source>
</evidence>
<dbReference type="InterPro" id="IPR015864">
    <property type="entry name" value="FAD_synthase"/>
</dbReference>
<keyword evidence="3" id="KW-0285">Flavoprotein</keyword>
<keyword evidence="9" id="KW-0067">ATP-binding</keyword>
<keyword evidence="13" id="KW-1185">Reference proteome</keyword>
<reference evidence="12" key="1">
    <citation type="submission" date="2020-11" db="EMBL/GenBank/DDBJ databases">
        <title>Chlorella ohadii genome sequencing and assembly.</title>
        <authorList>
            <person name="Murik O."/>
            <person name="Treves H."/>
            <person name="Kedem I."/>
            <person name="Shotland Y."/>
            <person name="Kaplan A."/>
        </authorList>
    </citation>
    <scope>NUCLEOTIDE SEQUENCE</scope>
    <source>
        <strain evidence="12">1</strain>
    </source>
</reference>
<evidence type="ECO:0000256" key="10">
    <source>
        <dbReference type="SAM" id="MobiDB-lite"/>
    </source>
</evidence>
<evidence type="ECO:0000256" key="2">
    <source>
        <dbReference type="ARBA" id="ARBA00012393"/>
    </source>
</evidence>
<gene>
    <name evidence="12" type="ORF">COHA_000193</name>
</gene>
<evidence type="ECO:0000313" key="13">
    <source>
        <dbReference type="Proteomes" id="UP001205105"/>
    </source>
</evidence>
<organism evidence="12 13">
    <name type="scientific">Chlorella ohadii</name>
    <dbReference type="NCBI Taxonomy" id="2649997"/>
    <lineage>
        <taxon>Eukaryota</taxon>
        <taxon>Viridiplantae</taxon>
        <taxon>Chlorophyta</taxon>
        <taxon>core chlorophytes</taxon>
        <taxon>Trebouxiophyceae</taxon>
        <taxon>Chlorellales</taxon>
        <taxon>Chlorellaceae</taxon>
        <taxon>Chlorella clade</taxon>
        <taxon>Chlorella</taxon>
    </lineage>
</organism>
<evidence type="ECO:0000256" key="4">
    <source>
        <dbReference type="ARBA" id="ARBA00022643"/>
    </source>
</evidence>
<evidence type="ECO:0000313" key="12">
    <source>
        <dbReference type="EMBL" id="KAI7846356.1"/>
    </source>
</evidence>
<dbReference type="InterPro" id="IPR014729">
    <property type="entry name" value="Rossmann-like_a/b/a_fold"/>
</dbReference>
<evidence type="ECO:0000256" key="8">
    <source>
        <dbReference type="ARBA" id="ARBA00022827"/>
    </source>
</evidence>
<evidence type="ECO:0000256" key="5">
    <source>
        <dbReference type="ARBA" id="ARBA00022679"/>
    </source>
</evidence>
<evidence type="ECO:0000256" key="1">
    <source>
        <dbReference type="ARBA" id="ARBA00004726"/>
    </source>
</evidence>
<comment type="pathway">
    <text evidence="1">Cofactor biosynthesis; FAD biosynthesis; FAD from FMN: step 1/1.</text>
</comment>
<sequence length="243" mass="25104">MTPEAFVELLATELQVAGVVVGANYRFGYRAAGTASLLHTLGPQHGLQVRVLDLVAGTHHAADGSSSSSNTATAAHDAAAAQEVAAATLERPPQQLGQQPHTQHGGQQRDSQPLHAAERAAAHEAASSSRVRHALAHGDMADAALCLDRPYRLVASIADDPASTMLADGAALRLPASSLCNQPPRPGRYAVVATLTAAETLQELGPPQPVQLSLDETGLSLHGCGDWASALPPEAAHVALDFL</sequence>